<accession>A0A2P2Q7B9</accession>
<dbReference type="AlphaFoldDB" id="A0A2P2Q7B9"/>
<protein>
    <submittedName>
        <fullName evidence="1">Uncharacterized protein</fullName>
    </submittedName>
</protein>
<dbReference type="EMBL" id="GGEC01082414">
    <property type="protein sequence ID" value="MBX62898.1"/>
    <property type="molecule type" value="Transcribed_RNA"/>
</dbReference>
<proteinExistence type="predicted"/>
<sequence>MDIFFKILAASIIPSFHGLLQSSKPLSITQTIIVKNHQMELSHQRNYHSPNSVDHGVLHVHDPIEANPSPHDPNRPHFTRIPLQPCLGLLRSGRLRRYQSCPCFV</sequence>
<organism evidence="1">
    <name type="scientific">Rhizophora mucronata</name>
    <name type="common">Asiatic mangrove</name>
    <dbReference type="NCBI Taxonomy" id="61149"/>
    <lineage>
        <taxon>Eukaryota</taxon>
        <taxon>Viridiplantae</taxon>
        <taxon>Streptophyta</taxon>
        <taxon>Embryophyta</taxon>
        <taxon>Tracheophyta</taxon>
        <taxon>Spermatophyta</taxon>
        <taxon>Magnoliopsida</taxon>
        <taxon>eudicotyledons</taxon>
        <taxon>Gunneridae</taxon>
        <taxon>Pentapetalae</taxon>
        <taxon>rosids</taxon>
        <taxon>fabids</taxon>
        <taxon>Malpighiales</taxon>
        <taxon>Rhizophoraceae</taxon>
        <taxon>Rhizophora</taxon>
    </lineage>
</organism>
<reference evidence="1" key="1">
    <citation type="submission" date="2018-02" db="EMBL/GenBank/DDBJ databases">
        <title>Rhizophora mucronata_Transcriptome.</title>
        <authorList>
            <person name="Meera S.P."/>
            <person name="Sreeshan A."/>
            <person name="Augustine A."/>
        </authorList>
    </citation>
    <scope>NUCLEOTIDE SEQUENCE</scope>
    <source>
        <tissue evidence="1">Leaf</tissue>
    </source>
</reference>
<evidence type="ECO:0000313" key="1">
    <source>
        <dbReference type="EMBL" id="MBX62898.1"/>
    </source>
</evidence>
<name>A0A2P2Q7B9_RHIMU</name>